<keyword evidence="1" id="KW-1133">Transmembrane helix</keyword>
<keyword evidence="3" id="KW-1185">Reference proteome</keyword>
<name>A0A1H2W214_9FLAO</name>
<evidence type="ECO:0000313" key="2">
    <source>
        <dbReference type="EMBL" id="SDW74603.1"/>
    </source>
</evidence>
<feature type="transmembrane region" description="Helical" evidence="1">
    <location>
        <begin position="65"/>
        <end position="85"/>
    </location>
</feature>
<keyword evidence="1" id="KW-0812">Transmembrane</keyword>
<protein>
    <submittedName>
        <fullName evidence="2">Uncharacterized membrane protein</fullName>
    </submittedName>
</protein>
<dbReference type="PANTHER" id="PTHR36974">
    <property type="entry name" value="MEMBRANE PROTEIN-RELATED"/>
    <property type="match status" value="1"/>
</dbReference>
<dbReference type="OrthoDB" id="327939at2"/>
<reference evidence="3" key="1">
    <citation type="submission" date="2016-10" db="EMBL/GenBank/DDBJ databases">
        <authorList>
            <person name="Varghese N."/>
            <person name="Submissions S."/>
        </authorList>
    </citation>
    <scope>NUCLEOTIDE SEQUENCE [LARGE SCALE GENOMIC DNA]</scope>
    <source>
        <strain evidence="3">DSM 15718</strain>
    </source>
</reference>
<evidence type="ECO:0000256" key="1">
    <source>
        <dbReference type="SAM" id="Phobius"/>
    </source>
</evidence>
<feature type="transmembrane region" description="Helical" evidence="1">
    <location>
        <begin position="6"/>
        <end position="22"/>
    </location>
</feature>
<dbReference type="AlphaFoldDB" id="A0A1H2W214"/>
<feature type="transmembrane region" description="Helical" evidence="1">
    <location>
        <begin position="97"/>
        <end position="115"/>
    </location>
</feature>
<dbReference type="EMBL" id="FNMV01000004">
    <property type="protein sequence ID" value="SDW74603.1"/>
    <property type="molecule type" value="Genomic_DNA"/>
</dbReference>
<evidence type="ECO:0000313" key="3">
    <source>
        <dbReference type="Proteomes" id="UP000198569"/>
    </source>
</evidence>
<dbReference type="STRING" id="229203.SAMN05444338_104210"/>
<sequence length="117" mass="13563">MTLPWHLYLMALIYTIAGLNHFRSPKLYERIIPPYFPNPKLLNIISGFAEIVLGISLMIPMVSNYAAWGTIALLIAVFPTHVYMYQNEKAGMKLPKFVLLLRMPLQLVLIYWAYIYT</sequence>
<dbReference type="RefSeq" id="WP_091430695.1">
    <property type="nucleotide sequence ID" value="NZ_FNMV01000004.1"/>
</dbReference>
<dbReference type="Proteomes" id="UP000198569">
    <property type="component" value="Unassembled WGS sequence"/>
</dbReference>
<gene>
    <name evidence="2" type="ORF">SAMN05444338_104210</name>
</gene>
<feature type="transmembrane region" description="Helical" evidence="1">
    <location>
        <begin position="42"/>
        <end position="59"/>
    </location>
</feature>
<accession>A0A1H2W214</accession>
<proteinExistence type="predicted"/>
<keyword evidence="1" id="KW-0472">Membrane</keyword>
<dbReference type="PANTHER" id="PTHR36974:SF1">
    <property type="entry name" value="DOXX FAMILY MEMBRANE PROTEIN"/>
    <property type="match status" value="1"/>
</dbReference>
<organism evidence="2 3">
    <name type="scientific">Flavobacterium degerlachei</name>
    <dbReference type="NCBI Taxonomy" id="229203"/>
    <lineage>
        <taxon>Bacteria</taxon>
        <taxon>Pseudomonadati</taxon>
        <taxon>Bacteroidota</taxon>
        <taxon>Flavobacteriia</taxon>
        <taxon>Flavobacteriales</taxon>
        <taxon>Flavobacteriaceae</taxon>
        <taxon>Flavobacterium</taxon>
    </lineage>
</organism>